<gene>
    <name evidence="3" type="primary">LOC117651531</name>
</gene>
<evidence type="ECO:0000256" key="1">
    <source>
        <dbReference type="SAM" id="MobiDB-lite"/>
    </source>
</evidence>
<feature type="compositionally biased region" description="Polar residues" evidence="1">
    <location>
        <begin position="167"/>
        <end position="180"/>
    </location>
</feature>
<name>A0A6P9A166_THRPL</name>
<feature type="compositionally biased region" description="Polar residues" evidence="1">
    <location>
        <begin position="1"/>
        <end position="15"/>
    </location>
</feature>
<dbReference type="OrthoDB" id="75343at2759"/>
<dbReference type="KEGG" id="tpal:117651531"/>
<feature type="compositionally biased region" description="Polar residues" evidence="1">
    <location>
        <begin position="38"/>
        <end position="47"/>
    </location>
</feature>
<evidence type="ECO:0000313" key="2">
    <source>
        <dbReference type="Proteomes" id="UP000515158"/>
    </source>
</evidence>
<reference evidence="3" key="1">
    <citation type="submission" date="2025-08" db="UniProtKB">
        <authorList>
            <consortium name="RefSeq"/>
        </authorList>
    </citation>
    <scope>IDENTIFICATION</scope>
    <source>
        <tissue evidence="3">Total insect</tissue>
    </source>
</reference>
<dbReference type="RefSeq" id="XP_034251503.1">
    <property type="nucleotide sequence ID" value="XM_034395612.1"/>
</dbReference>
<keyword evidence="2" id="KW-1185">Reference proteome</keyword>
<dbReference type="AlphaFoldDB" id="A0A6P9A166"/>
<accession>A0A6P9A166</accession>
<feature type="region of interest" description="Disordered" evidence="1">
    <location>
        <begin position="1"/>
        <end position="89"/>
    </location>
</feature>
<proteinExistence type="predicted"/>
<feature type="compositionally biased region" description="Low complexity" evidence="1">
    <location>
        <begin position="62"/>
        <end position="84"/>
    </location>
</feature>
<protein>
    <submittedName>
        <fullName evidence="3">Uncharacterized protein LOC117651531</fullName>
    </submittedName>
</protein>
<feature type="compositionally biased region" description="Basic and acidic residues" evidence="1">
    <location>
        <begin position="206"/>
        <end position="215"/>
    </location>
</feature>
<dbReference type="InParanoid" id="A0A6P9A166"/>
<evidence type="ECO:0000313" key="3">
    <source>
        <dbReference type="RefSeq" id="XP_034251503.1"/>
    </source>
</evidence>
<feature type="region of interest" description="Disordered" evidence="1">
    <location>
        <begin position="156"/>
        <end position="215"/>
    </location>
</feature>
<dbReference type="Proteomes" id="UP000515158">
    <property type="component" value="Unplaced"/>
</dbReference>
<feature type="compositionally biased region" description="Low complexity" evidence="1">
    <location>
        <begin position="196"/>
        <end position="205"/>
    </location>
</feature>
<sequence length="215" mass="24724">MRSSNVRSVSFTFHKNPNEGGVERKPSGKEASSGSSSRKILQTSTRQRLQDRFDQECPYSLSRDQNQSSHSQNRSNRSNPRNWSDFNISLPSVQPRRMLRSGADKISKTFATVRNSFDTLSQRFRTSTRRRYRLENESPQTVTPRTRTRCMLGRTPTKLYSPFGIETPQSESKSLSNKENQCWGGKVLTPRRSLRQRSSPYSSSWMREKGSSSPF</sequence>
<dbReference type="GeneID" id="117651531"/>
<organism evidence="3">
    <name type="scientific">Thrips palmi</name>
    <name type="common">Melon thrips</name>
    <dbReference type="NCBI Taxonomy" id="161013"/>
    <lineage>
        <taxon>Eukaryota</taxon>
        <taxon>Metazoa</taxon>
        <taxon>Ecdysozoa</taxon>
        <taxon>Arthropoda</taxon>
        <taxon>Hexapoda</taxon>
        <taxon>Insecta</taxon>
        <taxon>Pterygota</taxon>
        <taxon>Neoptera</taxon>
        <taxon>Paraneoptera</taxon>
        <taxon>Thysanoptera</taxon>
        <taxon>Terebrantia</taxon>
        <taxon>Thripoidea</taxon>
        <taxon>Thripidae</taxon>
        <taxon>Thrips</taxon>
    </lineage>
</organism>